<comment type="caution">
    <text evidence="2">The sequence shown here is derived from an EMBL/GenBank/DDBJ whole genome shotgun (WGS) entry which is preliminary data.</text>
</comment>
<dbReference type="InterPro" id="IPR023296">
    <property type="entry name" value="Glyco_hydro_beta-prop_sf"/>
</dbReference>
<organism evidence="2 3">
    <name type="scientific">Haloactinopolyspora alba</name>
    <dbReference type="NCBI Taxonomy" id="648780"/>
    <lineage>
        <taxon>Bacteria</taxon>
        <taxon>Bacillati</taxon>
        <taxon>Actinomycetota</taxon>
        <taxon>Actinomycetes</taxon>
        <taxon>Jiangellales</taxon>
        <taxon>Jiangellaceae</taxon>
        <taxon>Haloactinopolyspora</taxon>
    </lineage>
</organism>
<dbReference type="RefSeq" id="WP_106538846.1">
    <property type="nucleotide sequence ID" value="NZ_PYGE01000016.1"/>
</dbReference>
<feature type="chain" id="PRO_5015146999" description="Glycosyl hydrolase family 32" evidence="1">
    <location>
        <begin position="30"/>
        <end position="440"/>
    </location>
</feature>
<accession>A0A2P8DT73</accession>
<protein>
    <recommendedName>
        <fullName evidence="4">Glycosyl hydrolase family 32</fullName>
    </recommendedName>
</protein>
<gene>
    <name evidence="2" type="ORF">CLV30_11676</name>
</gene>
<dbReference type="Proteomes" id="UP000243528">
    <property type="component" value="Unassembled WGS sequence"/>
</dbReference>
<evidence type="ECO:0000313" key="2">
    <source>
        <dbReference type="EMBL" id="PSL00416.1"/>
    </source>
</evidence>
<dbReference type="Gene3D" id="2.115.10.20">
    <property type="entry name" value="Glycosyl hydrolase domain, family 43"/>
    <property type="match status" value="2"/>
</dbReference>
<dbReference type="SUPFAM" id="SSF75005">
    <property type="entry name" value="Arabinanase/levansucrase/invertase"/>
    <property type="match status" value="1"/>
</dbReference>
<dbReference type="AlphaFoldDB" id="A0A2P8DT73"/>
<evidence type="ECO:0008006" key="4">
    <source>
        <dbReference type="Google" id="ProtNLM"/>
    </source>
</evidence>
<reference evidence="2 3" key="1">
    <citation type="submission" date="2018-03" db="EMBL/GenBank/DDBJ databases">
        <title>Genomic Encyclopedia of Archaeal and Bacterial Type Strains, Phase II (KMG-II): from individual species to whole genera.</title>
        <authorList>
            <person name="Goeker M."/>
        </authorList>
    </citation>
    <scope>NUCLEOTIDE SEQUENCE [LARGE SCALE GENOMIC DNA]</scope>
    <source>
        <strain evidence="2 3">DSM 45211</strain>
    </source>
</reference>
<evidence type="ECO:0000313" key="3">
    <source>
        <dbReference type="Proteomes" id="UP000243528"/>
    </source>
</evidence>
<name>A0A2P8DT73_9ACTN</name>
<sequence>MRAPRPPRAIAAATGVLALAATMAPQAAADDVPAHTDLLPEFGYTDLPVPAPDWDPTGERIFPSVVRAADYLEDPLGEYYLYYAPHERPGGIAMAYADDLDGPWTEYAGDPLVSNVWEPHYDVSHVSSPHVIWNEEEQQFFLFFHGENDVTRFATSTDGVDWTYGGPAITADSITGPESSYARVYERRVEGMDNRYVMTFMDHIGDPGFSGDRRIRWAVSDDMRTWEIQPEPLVTPNAHNRENASGAYLLDWNGKTVVVYHGSDGDMWVSEVGPALDRDVPLGRVHSALDTAPDSGRSAAPTFYLNGDEFHVFYEAGHRLRADIGHAKGTLRPTDDVSRDLVCSATPATIHDRRRPTLVPVSVDVELPDGTLGPYGFELTDVDAHPRDVVGLRTGSPDTDGWIMLRPSGPRERTVTLTYTGHDEIGRPASCETTIRIDVS</sequence>
<dbReference type="EMBL" id="PYGE01000016">
    <property type="protein sequence ID" value="PSL00416.1"/>
    <property type="molecule type" value="Genomic_DNA"/>
</dbReference>
<keyword evidence="3" id="KW-1185">Reference proteome</keyword>
<dbReference type="OrthoDB" id="1413930at2"/>
<feature type="signal peptide" evidence="1">
    <location>
        <begin position="1"/>
        <end position="29"/>
    </location>
</feature>
<keyword evidence="1" id="KW-0732">Signal</keyword>
<proteinExistence type="predicted"/>
<evidence type="ECO:0000256" key="1">
    <source>
        <dbReference type="SAM" id="SignalP"/>
    </source>
</evidence>